<dbReference type="OrthoDB" id="69949at2759"/>
<dbReference type="PANTHER" id="PTHR34365">
    <property type="entry name" value="ENOLASE (DUF1399)"/>
    <property type="match status" value="1"/>
</dbReference>
<evidence type="ECO:0000313" key="1">
    <source>
        <dbReference type="EMBL" id="EQC37604.1"/>
    </source>
</evidence>
<dbReference type="Proteomes" id="UP000030762">
    <property type="component" value="Unassembled WGS sequence"/>
</dbReference>
<feature type="non-terminal residue" evidence="1">
    <location>
        <position position="1"/>
    </location>
</feature>
<dbReference type="GeneID" id="19945925"/>
<dbReference type="VEuPathDB" id="FungiDB:SDRG_05198"/>
<protein>
    <submittedName>
        <fullName evidence="1">Uncharacterized protein</fullName>
    </submittedName>
</protein>
<dbReference type="InParanoid" id="T0QHZ9"/>
<dbReference type="OMA" id="DIAVAWC"/>
<keyword evidence="2" id="KW-1185">Reference proteome</keyword>
<name>T0QHZ9_SAPDV</name>
<dbReference type="AlphaFoldDB" id="T0QHZ9"/>
<dbReference type="EMBL" id="JH767144">
    <property type="protein sequence ID" value="EQC37604.1"/>
    <property type="molecule type" value="Genomic_DNA"/>
</dbReference>
<gene>
    <name evidence="1" type="ORF">SDRG_05198</name>
</gene>
<accession>T0QHZ9</accession>
<dbReference type="PANTHER" id="PTHR34365:SF7">
    <property type="entry name" value="GLYCINE-RICH DOMAIN-CONTAINING PROTEIN 1"/>
    <property type="match status" value="1"/>
</dbReference>
<dbReference type="RefSeq" id="XP_008609124.1">
    <property type="nucleotide sequence ID" value="XM_008610902.1"/>
</dbReference>
<reference evidence="1 2" key="1">
    <citation type="submission" date="2012-04" db="EMBL/GenBank/DDBJ databases">
        <title>The Genome Sequence of Saprolegnia declina VS20.</title>
        <authorList>
            <consortium name="The Broad Institute Genome Sequencing Platform"/>
            <person name="Russ C."/>
            <person name="Nusbaum C."/>
            <person name="Tyler B."/>
            <person name="van West P."/>
            <person name="Dieguez-Uribeondo J."/>
            <person name="de Bruijn I."/>
            <person name="Tripathy S."/>
            <person name="Jiang R."/>
            <person name="Young S.K."/>
            <person name="Zeng Q."/>
            <person name="Gargeya S."/>
            <person name="Fitzgerald M."/>
            <person name="Haas B."/>
            <person name="Abouelleil A."/>
            <person name="Alvarado L."/>
            <person name="Arachchi H.M."/>
            <person name="Berlin A."/>
            <person name="Chapman S.B."/>
            <person name="Goldberg J."/>
            <person name="Griggs A."/>
            <person name="Gujja S."/>
            <person name="Hansen M."/>
            <person name="Howarth C."/>
            <person name="Imamovic A."/>
            <person name="Larimer J."/>
            <person name="McCowen C."/>
            <person name="Montmayeur A."/>
            <person name="Murphy C."/>
            <person name="Neiman D."/>
            <person name="Pearson M."/>
            <person name="Priest M."/>
            <person name="Roberts A."/>
            <person name="Saif S."/>
            <person name="Shea T."/>
            <person name="Sisk P."/>
            <person name="Sykes S."/>
            <person name="Wortman J."/>
            <person name="Nusbaum C."/>
            <person name="Birren B."/>
        </authorList>
    </citation>
    <scope>NUCLEOTIDE SEQUENCE [LARGE SCALE GENOMIC DNA]</scope>
    <source>
        <strain evidence="1 2">VS20</strain>
    </source>
</reference>
<sequence>MTEYGVDVSTQTRVLRRWAPRHLVLRGQTLTLYDGAALCETHAMAQCHVTALPPEPPTRCFLLELRFASKKTLRILADNAILHARLKTILEAAATSDRYTLPPFSDADRLLCVAATVTERAKHRRVPSSGLTPAHIQAYVARLKRIVDRDFAGVASPEALYAKLVDLEATYVVNYRDDTHCVTESFPHLAYQLDALNFALGHNPSRATPNADVIGVCTFCKRELEPWKARIMYQRNQTAQCGHCNEYVDVQTYYKRCFDTRAFDMPLRDVLAQCPHRHCRRPLELRLVYALHVHDEAVTCPCCSHTLLYETFQIALFQREHPYLEWISDFTTQKEVMSRLAVPRDLPIDGRWDTYLRTLLGCIDARTKTKPPISRIEAYALKEQVQSKAGAIRANALGAFPIDLVRAMVHELRLLSVLLAHDTYWATPPIAAAAIARYEHFMALQKGTTLTPTLDIAVAWCAHRTQPSAYVAYSTTVAGAVVASSTGTDATYAETCTLWTKAYGEAYSSFVPTTGDGKWLVPRGDSRFFGVDDALPRSKHNDDNGDDRALRGVIGTPIFDTRVASSKLYLLLPHSSASP</sequence>
<dbReference type="Pfam" id="PF07173">
    <property type="entry name" value="GRDP-like"/>
    <property type="match status" value="1"/>
</dbReference>
<dbReference type="InterPro" id="IPR009836">
    <property type="entry name" value="GRDP-like"/>
</dbReference>
<proteinExistence type="predicted"/>
<organism evidence="1 2">
    <name type="scientific">Saprolegnia diclina (strain VS20)</name>
    <dbReference type="NCBI Taxonomy" id="1156394"/>
    <lineage>
        <taxon>Eukaryota</taxon>
        <taxon>Sar</taxon>
        <taxon>Stramenopiles</taxon>
        <taxon>Oomycota</taxon>
        <taxon>Saprolegniomycetes</taxon>
        <taxon>Saprolegniales</taxon>
        <taxon>Saprolegniaceae</taxon>
        <taxon>Saprolegnia</taxon>
    </lineage>
</organism>
<evidence type="ECO:0000313" key="2">
    <source>
        <dbReference type="Proteomes" id="UP000030762"/>
    </source>
</evidence>